<accession>A0A0F0IDI3</accession>
<feature type="region of interest" description="Disordered" evidence="1">
    <location>
        <begin position="495"/>
        <end position="522"/>
    </location>
</feature>
<reference evidence="2 3" key="1">
    <citation type="submission" date="2015-02" db="EMBL/GenBank/DDBJ databases">
        <title>Draft genome sequence of Aspergillus parasiticus SU-1.</title>
        <authorList>
            <person name="Yu J."/>
            <person name="Fedorova N."/>
            <person name="Yin Y."/>
            <person name="Losada L."/>
            <person name="Zafar N."/>
            <person name="Taujale R."/>
            <person name="Ehrlich K.C."/>
            <person name="Bhatnagar D."/>
            <person name="Cleveland T.E."/>
            <person name="Bennett J.W."/>
            <person name="Nierman W.C."/>
        </authorList>
    </citation>
    <scope>NUCLEOTIDE SEQUENCE [LARGE SCALE GENOMIC DNA]</scope>
    <source>
        <strain evidence="3">ATCC 56775 / NRRL 5862 / SRRC 143 / SU-1</strain>
    </source>
</reference>
<dbReference type="Gene3D" id="3.80.10.10">
    <property type="entry name" value="Ribonuclease Inhibitor"/>
    <property type="match status" value="1"/>
</dbReference>
<organism evidence="2 3">
    <name type="scientific">Aspergillus parasiticus (strain ATCC 56775 / NRRL 5862 / SRRC 143 / SU-1)</name>
    <dbReference type="NCBI Taxonomy" id="1403190"/>
    <lineage>
        <taxon>Eukaryota</taxon>
        <taxon>Fungi</taxon>
        <taxon>Dikarya</taxon>
        <taxon>Ascomycota</taxon>
        <taxon>Pezizomycotina</taxon>
        <taxon>Eurotiomycetes</taxon>
        <taxon>Eurotiomycetidae</taxon>
        <taxon>Eurotiales</taxon>
        <taxon>Aspergillaceae</taxon>
        <taxon>Aspergillus</taxon>
        <taxon>Aspergillus subgen. Circumdati</taxon>
    </lineage>
</organism>
<gene>
    <name evidence="2" type="ORF">P875_00064619</name>
</gene>
<evidence type="ECO:0000313" key="2">
    <source>
        <dbReference type="EMBL" id="KJK63913.1"/>
    </source>
</evidence>
<evidence type="ECO:0000313" key="3">
    <source>
        <dbReference type="Proteomes" id="UP000033540"/>
    </source>
</evidence>
<dbReference type="EMBL" id="JZEE01000536">
    <property type="protein sequence ID" value="KJK63913.1"/>
    <property type="molecule type" value="Genomic_DNA"/>
</dbReference>
<dbReference type="AlphaFoldDB" id="A0A0F0IDI3"/>
<comment type="caution">
    <text evidence="2">The sequence shown here is derived from an EMBL/GenBank/DDBJ whole genome shotgun (WGS) entry which is preliminary data.</text>
</comment>
<sequence>MTLGALDCLPREIFNLVLGYLASRKHGPEPPDAYFRAHGDSQESDQPSWYSLKLQTLASLCLVCRHLCRAVQPILYQEFMLGYGDSWRSDLYTWHGRLSSFMRTVAYRRDLAALVKRIYIHPYLLEIFGEEKEVLVFDWKRHKKNWKFIRRHPRGYIGEDEARSTLQELTQALGIERLQQLSAGDLVTVLITELPNLEQCSIQLGPYNDEIVRSSALQAADISHLPLRTIDICLRATVTEAHCKGLFNLRWCAEPLLSVSTNLETLNLHMCNGISPKAPFPSLPNLKTLRLTYSRLGEWDLEGLLSSCTGLRNFFYEATSGLWPQDRYGPASYDCSDHFQLANAVKYLSRHTMLETIHMDLRWRGHSPYRPQPRAVFSFRHFPALKHLLLNLDEFHSQFWAGDPEQDSELLVQLLPQSIGSFHLAGHITDDLYRLEKSLLGLVHAVSRGQFPGLEEVRWDQNEELSSECECRVRKVFTEAGVSFHYDSWPTTSTTFGDGGGLPAPNYKNPFPLPREEDYEDL</sequence>
<protein>
    <recommendedName>
        <fullName evidence="4">F-box domain-containing protein</fullName>
    </recommendedName>
</protein>
<name>A0A0F0IDI3_ASPPU</name>
<dbReference type="OrthoDB" id="2520703at2759"/>
<proteinExistence type="predicted"/>
<evidence type="ECO:0008006" key="4">
    <source>
        <dbReference type="Google" id="ProtNLM"/>
    </source>
</evidence>
<dbReference type="InterPro" id="IPR032675">
    <property type="entry name" value="LRR_dom_sf"/>
</dbReference>
<dbReference type="SUPFAM" id="SSF52058">
    <property type="entry name" value="L domain-like"/>
    <property type="match status" value="1"/>
</dbReference>
<dbReference type="Proteomes" id="UP000033540">
    <property type="component" value="Unassembled WGS sequence"/>
</dbReference>
<dbReference type="STRING" id="1403190.A0A0F0IDI3"/>
<evidence type="ECO:0000256" key="1">
    <source>
        <dbReference type="SAM" id="MobiDB-lite"/>
    </source>
</evidence>